<reference evidence="1 2" key="1">
    <citation type="journal article" date="2006" name="Proc. Natl. Acad. Sci. U.S.A.">
        <title>Burkholderia xenovorans LB400 harbors a multi-replicon, 9.73-Mbp genome shaped for versatility.</title>
        <authorList>
            <person name="Chain P.S."/>
            <person name="Denef V.J."/>
            <person name="Konstantinidis K.T."/>
            <person name="Vergez L.M."/>
            <person name="Agullo L."/>
            <person name="Reyes V.L."/>
            <person name="Hauser L."/>
            <person name="Cordova M."/>
            <person name="Gomez L."/>
            <person name="Gonzalez M."/>
            <person name="Land M."/>
            <person name="Lao V."/>
            <person name="Larimer F."/>
            <person name="LiPuma J.J."/>
            <person name="Mahenthiralingam E."/>
            <person name="Malfatti S.A."/>
            <person name="Marx C.J."/>
            <person name="Parnell J.J."/>
            <person name="Ramette A."/>
            <person name="Richardson P."/>
            <person name="Seeger M."/>
            <person name="Smith D."/>
            <person name="Spilker T."/>
            <person name="Sul W.J."/>
            <person name="Tsoi T.V."/>
            <person name="Ulrich L.E."/>
            <person name="Zhulin I.B."/>
            <person name="Tiedje J.M."/>
        </authorList>
    </citation>
    <scope>NUCLEOTIDE SEQUENCE [LARGE SCALE GENOMIC DNA]</scope>
    <source>
        <strain evidence="1 2">LB400</strain>
    </source>
</reference>
<keyword evidence="2" id="KW-1185">Reference proteome</keyword>
<protein>
    <submittedName>
        <fullName evidence="1">Uncharacterized protein</fullName>
    </submittedName>
</protein>
<sequence>MSAKPKRRRATGVVVMPALIRNQLYRPSVVLPMVALMQVMVSQDFNLGQVGWVMASRGAQAALQRSRELICAAHCHD</sequence>
<dbReference type="KEGG" id="bxe:Bxe_A1495"/>
<dbReference type="Proteomes" id="UP000001817">
    <property type="component" value="Chromosome 1"/>
</dbReference>
<evidence type="ECO:0000313" key="2">
    <source>
        <dbReference type="Proteomes" id="UP000001817"/>
    </source>
</evidence>
<evidence type="ECO:0000313" key="1">
    <source>
        <dbReference type="EMBL" id="ABE31459.1"/>
    </source>
</evidence>
<proteinExistence type="predicted"/>
<name>Q13WT0_PARXL</name>
<dbReference type="eggNOG" id="ENOG50316NG">
    <property type="taxonomic scope" value="Bacteria"/>
</dbReference>
<organism evidence="1 2">
    <name type="scientific">Paraburkholderia xenovorans (strain LB400)</name>
    <dbReference type="NCBI Taxonomy" id="266265"/>
    <lineage>
        <taxon>Bacteria</taxon>
        <taxon>Pseudomonadati</taxon>
        <taxon>Pseudomonadota</taxon>
        <taxon>Betaproteobacteria</taxon>
        <taxon>Burkholderiales</taxon>
        <taxon>Burkholderiaceae</taxon>
        <taxon>Paraburkholderia</taxon>
    </lineage>
</organism>
<dbReference type="AlphaFoldDB" id="Q13WT0"/>
<accession>Q13WT0</accession>
<gene>
    <name evidence="1" type="ORF">Bxe_A1495</name>
</gene>
<dbReference type="EMBL" id="CP000270">
    <property type="protein sequence ID" value="ABE31459.1"/>
    <property type="molecule type" value="Genomic_DNA"/>
</dbReference>
<dbReference type="STRING" id="266265.Bxe_A1495"/>